<sequence>MSVSHIVDSLRHAAEEVGISADPMTKARNFVANLLFDRNYDQVKAAENARKFVQPQLDPLRTAKLIQESPHFAPLAKFCIAHFDAFMGHYEFIESVSSTNQAIRRGAYSAAPESDT</sequence>
<dbReference type="AlphaFoldDB" id="A0A844GIF8"/>
<organism evidence="1 2">
    <name type="scientific">Paludibacterium denitrificans</name>
    <dbReference type="NCBI Taxonomy" id="2675226"/>
    <lineage>
        <taxon>Bacteria</taxon>
        <taxon>Pseudomonadati</taxon>
        <taxon>Pseudomonadota</taxon>
        <taxon>Betaproteobacteria</taxon>
        <taxon>Neisseriales</taxon>
        <taxon>Chromobacteriaceae</taxon>
        <taxon>Paludibacterium</taxon>
    </lineage>
</organism>
<proteinExistence type="predicted"/>
<evidence type="ECO:0000313" key="1">
    <source>
        <dbReference type="EMBL" id="MTD34255.1"/>
    </source>
</evidence>
<dbReference type="Proteomes" id="UP000446658">
    <property type="component" value="Unassembled WGS sequence"/>
</dbReference>
<comment type="caution">
    <text evidence="1">The sequence shown here is derived from an EMBL/GenBank/DDBJ whole genome shotgun (WGS) entry which is preliminary data.</text>
</comment>
<name>A0A844GIF8_9NEIS</name>
<evidence type="ECO:0000313" key="2">
    <source>
        <dbReference type="Proteomes" id="UP000446658"/>
    </source>
</evidence>
<reference evidence="1 2" key="1">
    <citation type="submission" date="2019-11" db="EMBL/GenBank/DDBJ databases">
        <title>Draft genome sequence of Paludibacterium sp. dN18-1.</title>
        <authorList>
            <person name="Im W.-T."/>
        </authorList>
    </citation>
    <scope>NUCLEOTIDE SEQUENCE [LARGE SCALE GENOMIC DNA]</scope>
    <source>
        <strain evidence="2">dN 18-1</strain>
    </source>
</reference>
<accession>A0A844GIF8</accession>
<dbReference type="EMBL" id="WLYX01000002">
    <property type="protein sequence ID" value="MTD34255.1"/>
    <property type="molecule type" value="Genomic_DNA"/>
</dbReference>
<keyword evidence="2" id="KW-1185">Reference proteome</keyword>
<gene>
    <name evidence="1" type="ORF">GKE73_18090</name>
</gene>
<protein>
    <submittedName>
        <fullName evidence="1">Uncharacterized protein</fullName>
    </submittedName>
</protein>
<dbReference type="RefSeq" id="WP_230371700.1">
    <property type="nucleotide sequence ID" value="NZ_WLYX01000002.1"/>
</dbReference>